<dbReference type="InterPro" id="IPR017441">
    <property type="entry name" value="Protein_kinase_ATP_BS"/>
</dbReference>
<dbReference type="GO" id="GO:0004674">
    <property type="term" value="F:protein serine/threonine kinase activity"/>
    <property type="evidence" value="ECO:0007669"/>
    <property type="project" value="UniProtKB-KW"/>
</dbReference>
<name>A0AAV9JBJ7_9PEZI</name>
<dbReference type="PROSITE" id="PS00108">
    <property type="entry name" value="PROTEIN_KINASE_ST"/>
    <property type="match status" value="1"/>
</dbReference>
<dbReference type="GO" id="GO:0005737">
    <property type="term" value="C:cytoplasm"/>
    <property type="evidence" value="ECO:0007669"/>
    <property type="project" value="TreeGrafter"/>
</dbReference>
<keyword evidence="4" id="KW-0808">Transferase</keyword>
<keyword evidence="2 3" id="KW-0067">ATP-binding</keyword>
<evidence type="ECO:0000313" key="6">
    <source>
        <dbReference type="EMBL" id="KAK4542448.1"/>
    </source>
</evidence>
<dbReference type="Proteomes" id="UP001324427">
    <property type="component" value="Unassembled WGS sequence"/>
</dbReference>
<accession>A0AAV9JBJ7</accession>
<dbReference type="PANTHER" id="PTHR24346:SF30">
    <property type="entry name" value="MATERNAL EMBRYONIC LEUCINE ZIPPER KINASE"/>
    <property type="match status" value="1"/>
</dbReference>
<sequence>MPIAPSITGNPTDLGEDLGVIGHGGSSTVRLVRRNIDGGLSAVKEFPPIAADSSRRDALKECIKLEHHIGKLAAGHAGIAETQELINDPSTGTWWIATTYHNRRLAAEVWDLDTADVERIFLEIVEAVGHMHGKGIAYGDVKLENVLFDSAGHVKLVDFGSATYAGCLEARDADATANAFPGDTHTPPYAPPESFESRTYDRQRADAWAIGVLLYVMSVRELPWIRANNGSVAWCRFIGVPENLHSTCAAGGQHPFDDPFGRATCSSLAVPGAGRVSKRLQGMLWEYLERDPSMRLMPALRGFV</sequence>
<dbReference type="Gene3D" id="1.10.510.10">
    <property type="entry name" value="Transferase(Phosphotransferase) domain 1"/>
    <property type="match status" value="1"/>
</dbReference>
<evidence type="ECO:0000313" key="7">
    <source>
        <dbReference type="Proteomes" id="UP001324427"/>
    </source>
</evidence>
<dbReference type="PROSITE" id="PS50011">
    <property type="entry name" value="PROTEIN_KINASE_DOM"/>
    <property type="match status" value="1"/>
</dbReference>
<feature type="domain" description="Protein kinase" evidence="5">
    <location>
        <begin position="15"/>
        <end position="304"/>
    </location>
</feature>
<dbReference type="PROSITE" id="PS00107">
    <property type="entry name" value="PROTEIN_KINASE_ATP"/>
    <property type="match status" value="1"/>
</dbReference>
<organism evidence="6 7">
    <name type="scientific">Oleoguttula mirabilis</name>
    <dbReference type="NCBI Taxonomy" id="1507867"/>
    <lineage>
        <taxon>Eukaryota</taxon>
        <taxon>Fungi</taxon>
        <taxon>Dikarya</taxon>
        <taxon>Ascomycota</taxon>
        <taxon>Pezizomycotina</taxon>
        <taxon>Dothideomycetes</taxon>
        <taxon>Dothideomycetidae</taxon>
        <taxon>Mycosphaerellales</taxon>
        <taxon>Teratosphaeriaceae</taxon>
        <taxon>Oleoguttula</taxon>
    </lineage>
</organism>
<dbReference type="PANTHER" id="PTHR24346">
    <property type="entry name" value="MAP/MICROTUBULE AFFINITY-REGULATING KINASE"/>
    <property type="match status" value="1"/>
</dbReference>
<evidence type="ECO:0000256" key="1">
    <source>
        <dbReference type="ARBA" id="ARBA00022741"/>
    </source>
</evidence>
<dbReference type="InterPro" id="IPR008271">
    <property type="entry name" value="Ser/Thr_kinase_AS"/>
</dbReference>
<keyword evidence="4" id="KW-0723">Serine/threonine-protein kinase</keyword>
<dbReference type="GO" id="GO:0005524">
    <property type="term" value="F:ATP binding"/>
    <property type="evidence" value="ECO:0007669"/>
    <property type="project" value="UniProtKB-UniRule"/>
</dbReference>
<keyword evidence="4" id="KW-0418">Kinase</keyword>
<dbReference type="InterPro" id="IPR011009">
    <property type="entry name" value="Kinase-like_dom_sf"/>
</dbReference>
<dbReference type="InterPro" id="IPR000719">
    <property type="entry name" value="Prot_kinase_dom"/>
</dbReference>
<proteinExistence type="inferred from homology"/>
<dbReference type="Pfam" id="PF00069">
    <property type="entry name" value="Pkinase"/>
    <property type="match status" value="1"/>
</dbReference>
<dbReference type="SUPFAM" id="SSF56112">
    <property type="entry name" value="Protein kinase-like (PK-like)"/>
    <property type="match status" value="1"/>
</dbReference>
<dbReference type="GO" id="GO:0035556">
    <property type="term" value="P:intracellular signal transduction"/>
    <property type="evidence" value="ECO:0007669"/>
    <property type="project" value="TreeGrafter"/>
</dbReference>
<dbReference type="EMBL" id="JAVFHQ010000041">
    <property type="protein sequence ID" value="KAK4542448.1"/>
    <property type="molecule type" value="Genomic_DNA"/>
</dbReference>
<evidence type="ECO:0000256" key="3">
    <source>
        <dbReference type="PROSITE-ProRule" id="PRU10141"/>
    </source>
</evidence>
<gene>
    <name evidence="6" type="ORF">LTR36_006700</name>
</gene>
<protein>
    <recommendedName>
        <fullName evidence="5">Protein kinase domain-containing protein</fullName>
    </recommendedName>
</protein>
<feature type="binding site" evidence="3">
    <location>
        <position position="44"/>
    </location>
    <ligand>
        <name>ATP</name>
        <dbReference type="ChEBI" id="CHEBI:30616"/>
    </ligand>
</feature>
<reference evidence="6 7" key="1">
    <citation type="submission" date="2021-11" db="EMBL/GenBank/DDBJ databases">
        <title>Black yeast isolated from Biological Soil Crust.</title>
        <authorList>
            <person name="Kurbessoian T."/>
        </authorList>
    </citation>
    <scope>NUCLEOTIDE SEQUENCE [LARGE SCALE GENOMIC DNA]</scope>
    <source>
        <strain evidence="6 7">CCFEE 5522</strain>
    </source>
</reference>
<keyword evidence="7" id="KW-1185">Reference proteome</keyword>
<comment type="caution">
    <text evidence="6">The sequence shown here is derived from an EMBL/GenBank/DDBJ whole genome shotgun (WGS) entry which is preliminary data.</text>
</comment>
<dbReference type="AlphaFoldDB" id="A0AAV9JBJ7"/>
<evidence type="ECO:0000256" key="4">
    <source>
        <dbReference type="RuleBase" id="RU000304"/>
    </source>
</evidence>
<evidence type="ECO:0000259" key="5">
    <source>
        <dbReference type="PROSITE" id="PS50011"/>
    </source>
</evidence>
<dbReference type="SMART" id="SM00220">
    <property type="entry name" value="S_TKc"/>
    <property type="match status" value="1"/>
</dbReference>
<evidence type="ECO:0000256" key="2">
    <source>
        <dbReference type="ARBA" id="ARBA00022840"/>
    </source>
</evidence>
<comment type="similarity">
    <text evidence="4">Belongs to the protein kinase superfamily.</text>
</comment>
<keyword evidence="1 3" id="KW-0547">Nucleotide-binding</keyword>